<dbReference type="GO" id="GO:0016887">
    <property type="term" value="F:ATP hydrolysis activity"/>
    <property type="evidence" value="ECO:0007669"/>
    <property type="project" value="RHEA"/>
</dbReference>
<keyword evidence="8 13" id="KW-0238">DNA-binding</keyword>
<feature type="binding site" evidence="14">
    <location>
        <begin position="22"/>
        <end position="29"/>
    </location>
    <ligand>
        <name>ATP</name>
        <dbReference type="ChEBI" id="CHEBI:30616"/>
    </ligand>
</feature>
<dbReference type="GO" id="GO:0003690">
    <property type="term" value="F:double-stranded DNA binding"/>
    <property type="evidence" value="ECO:0007669"/>
    <property type="project" value="UniProtKB-UniRule"/>
</dbReference>
<dbReference type="InterPro" id="IPR027417">
    <property type="entry name" value="P-loop_NTPase"/>
</dbReference>
<evidence type="ECO:0000256" key="4">
    <source>
        <dbReference type="ARBA" id="ARBA00022801"/>
    </source>
</evidence>
<dbReference type="Pfam" id="PF12705">
    <property type="entry name" value="PDDEXK_1"/>
    <property type="match status" value="1"/>
</dbReference>
<organism evidence="18 19">
    <name type="scientific">Anaerovibrio lipolyticus DSM 3074</name>
    <dbReference type="NCBI Taxonomy" id="1120997"/>
    <lineage>
        <taxon>Bacteria</taxon>
        <taxon>Bacillati</taxon>
        <taxon>Bacillota</taxon>
        <taxon>Negativicutes</taxon>
        <taxon>Selenomonadales</taxon>
        <taxon>Selenomonadaceae</taxon>
        <taxon>Anaerovibrio</taxon>
    </lineage>
</organism>
<evidence type="ECO:0000259" key="17">
    <source>
        <dbReference type="PROSITE" id="PS51217"/>
    </source>
</evidence>
<dbReference type="RefSeq" id="WP_080325811.1">
    <property type="nucleotide sequence ID" value="NZ_FQYW01000011.1"/>
</dbReference>
<dbReference type="PROSITE" id="PS51217">
    <property type="entry name" value="UVRD_HELICASE_CTER"/>
    <property type="match status" value="1"/>
</dbReference>
<name>A0A1M6DG34_9FIRM</name>
<keyword evidence="4 13" id="KW-0378">Hydrolase</keyword>
<evidence type="ECO:0000256" key="5">
    <source>
        <dbReference type="ARBA" id="ARBA00022806"/>
    </source>
</evidence>
<dbReference type="NCBIfam" id="TIGR02785">
    <property type="entry name" value="addA_Gpos"/>
    <property type="match status" value="1"/>
</dbReference>
<proteinExistence type="inferred from homology"/>
<evidence type="ECO:0000256" key="2">
    <source>
        <dbReference type="ARBA" id="ARBA00022741"/>
    </source>
</evidence>
<keyword evidence="15" id="KW-0175">Coiled coil</keyword>
<accession>A0A1M6DG34</accession>
<comment type="similarity">
    <text evidence="13">Belongs to the helicase family. AddA subfamily.</text>
</comment>
<dbReference type="PANTHER" id="PTHR11070">
    <property type="entry name" value="UVRD / RECB / PCRA DNA HELICASE FAMILY MEMBER"/>
    <property type="match status" value="1"/>
</dbReference>
<evidence type="ECO:0000256" key="15">
    <source>
        <dbReference type="SAM" id="Coils"/>
    </source>
</evidence>
<evidence type="ECO:0000256" key="8">
    <source>
        <dbReference type="ARBA" id="ARBA00023125"/>
    </source>
</evidence>
<dbReference type="AlphaFoldDB" id="A0A1M6DG34"/>
<evidence type="ECO:0000256" key="9">
    <source>
        <dbReference type="ARBA" id="ARBA00023204"/>
    </source>
</evidence>
<dbReference type="GO" id="GO:0005829">
    <property type="term" value="C:cytosol"/>
    <property type="evidence" value="ECO:0007669"/>
    <property type="project" value="TreeGrafter"/>
</dbReference>
<evidence type="ECO:0000259" key="16">
    <source>
        <dbReference type="PROSITE" id="PS51198"/>
    </source>
</evidence>
<evidence type="ECO:0000256" key="6">
    <source>
        <dbReference type="ARBA" id="ARBA00022839"/>
    </source>
</evidence>
<evidence type="ECO:0000256" key="14">
    <source>
        <dbReference type="PROSITE-ProRule" id="PRU00560"/>
    </source>
</evidence>
<feature type="coiled-coil region" evidence="15">
    <location>
        <begin position="63"/>
        <end position="101"/>
    </location>
</feature>
<keyword evidence="9 13" id="KW-0234">DNA repair</keyword>
<comment type="catalytic activity">
    <reaction evidence="12 13">
        <text>ATP + H2O = ADP + phosphate + H(+)</text>
        <dbReference type="Rhea" id="RHEA:13065"/>
        <dbReference type="ChEBI" id="CHEBI:15377"/>
        <dbReference type="ChEBI" id="CHEBI:15378"/>
        <dbReference type="ChEBI" id="CHEBI:30616"/>
        <dbReference type="ChEBI" id="CHEBI:43474"/>
        <dbReference type="ChEBI" id="CHEBI:456216"/>
        <dbReference type="EC" id="5.6.2.4"/>
    </reaction>
</comment>
<dbReference type="SUPFAM" id="SSF52540">
    <property type="entry name" value="P-loop containing nucleoside triphosphate hydrolases"/>
    <property type="match status" value="1"/>
</dbReference>
<dbReference type="InterPro" id="IPR000212">
    <property type="entry name" value="DNA_helicase_UvrD/REP"/>
</dbReference>
<evidence type="ECO:0000256" key="1">
    <source>
        <dbReference type="ARBA" id="ARBA00022722"/>
    </source>
</evidence>
<feature type="domain" description="UvrD-like helicase C-terminal" evidence="17">
    <location>
        <begin position="543"/>
        <end position="833"/>
    </location>
</feature>
<dbReference type="EC" id="5.6.2.4" evidence="13"/>
<dbReference type="HAMAP" id="MF_01451">
    <property type="entry name" value="AddA"/>
    <property type="match status" value="1"/>
</dbReference>
<keyword evidence="6 13" id="KW-0269">Exonuclease</keyword>
<keyword evidence="5 13" id="KW-0347">Helicase</keyword>
<dbReference type="SUPFAM" id="SSF52980">
    <property type="entry name" value="Restriction endonuclease-like"/>
    <property type="match status" value="1"/>
</dbReference>
<gene>
    <name evidence="13" type="primary">addA</name>
    <name evidence="18" type="ORF">SAMN02745671_01452</name>
</gene>
<evidence type="ECO:0000256" key="13">
    <source>
        <dbReference type="HAMAP-Rule" id="MF_01451"/>
    </source>
</evidence>
<evidence type="ECO:0000256" key="10">
    <source>
        <dbReference type="ARBA" id="ARBA00023235"/>
    </source>
</evidence>
<comment type="function">
    <text evidence="13">The heterodimer acts as both an ATP-dependent DNA helicase and an ATP-dependent, dual-direction single-stranded exonuclease. Recognizes the chi site generating a DNA molecule suitable for the initiation of homologous recombination. The AddA nuclease domain is required for chi fragment generation; this subunit has the helicase and 3' -&gt; 5' nuclease activities.</text>
</comment>
<keyword evidence="10 13" id="KW-0413">Isomerase</keyword>
<dbReference type="Proteomes" id="UP000191240">
    <property type="component" value="Unassembled WGS sequence"/>
</dbReference>
<evidence type="ECO:0000256" key="7">
    <source>
        <dbReference type="ARBA" id="ARBA00022840"/>
    </source>
</evidence>
<dbReference type="Gene3D" id="3.40.50.300">
    <property type="entry name" value="P-loop containing nucleotide triphosphate hydrolases"/>
    <property type="match status" value="4"/>
</dbReference>
<dbReference type="InterPro" id="IPR011335">
    <property type="entry name" value="Restrct_endonuc-II-like"/>
</dbReference>
<dbReference type="InterPro" id="IPR014017">
    <property type="entry name" value="DNA_helicase_UvrD-like_C"/>
</dbReference>
<comment type="cofactor">
    <cofactor evidence="13">
        <name>Mg(2+)</name>
        <dbReference type="ChEBI" id="CHEBI:18420"/>
    </cofactor>
</comment>
<keyword evidence="1 13" id="KW-0540">Nuclease</keyword>
<dbReference type="OrthoDB" id="9810135at2"/>
<evidence type="ECO:0000256" key="11">
    <source>
        <dbReference type="ARBA" id="ARBA00034617"/>
    </source>
</evidence>
<keyword evidence="2 13" id="KW-0547">Nucleotide-binding</keyword>
<dbReference type="EC" id="3.1.-.-" evidence="13"/>
<dbReference type="GO" id="GO:0008408">
    <property type="term" value="F:3'-5' exonuclease activity"/>
    <property type="evidence" value="ECO:0007669"/>
    <property type="project" value="UniProtKB-UniRule"/>
</dbReference>
<comment type="catalytic activity">
    <reaction evidence="11 13">
        <text>Couples ATP hydrolysis with the unwinding of duplex DNA by translocating in the 3'-5' direction.</text>
        <dbReference type="EC" id="5.6.2.4"/>
    </reaction>
</comment>
<comment type="subunit">
    <text evidence="13">Heterodimer of AddA and AddB/RexB.</text>
</comment>
<dbReference type="EMBL" id="FQYW01000011">
    <property type="protein sequence ID" value="SHI72140.1"/>
    <property type="molecule type" value="Genomic_DNA"/>
</dbReference>
<dbReference type="PROSITE" id="PS51198">
    <property type="entry name" value="UVRD_HELICASE_ATP_BIND"/>
    <property type="match status" value="1"/>
</dbReference>
<protein>
    <recommendedName>
        <fullName evidence="13">ATP-dependent helicase/nuclease subunit A</fullName>
        <ecNumber evidence="13">3.1.-.-</ecNumber>
        <ecNumber evidence="13">5.6.2.4</ecNumber>
    </recommendedName>
    <alternativeName>
        <fullName evidence="13">ATP-dependent helicase/nuclease AddA</fullName>
    </alternativeName>
    <alternativeName>
        <fullName evidence="13">DNA 3'-5' helicase AddA</fullName>
    </alternativeName>
</protein>
<dbReference type="GO" id="GO:0000724">
    <property type="term" value="P:double-strand break repair via homologous recombination"/>
    <property type="evidence" value="ECO:0007669"/>
    <property type="project" value="UniProtKB-UniRule"/>
</dbReference>
<dbReference type="GO" id="GO:0033202">
    <property type="term" value="C:DNA helicase complex"/>
    <property type="evidence" value="ECO:0007669"/>
    <property type="project" value="TreeGrafter"/>
</dbReference>
<dbReference type="Pfam" id="PF13361">
    <property type="entry name" value="UvrD_C"/>
    <property type="match status" value="1"/>
</dbReference>
<dbReference type="InterPro" id="IPR011604">
    <property type="entry name" value="PDDEXK-like_dom_sf"/>
</dbReference>
<reference evidence="18 19" key="1">
    <citation type="submission" date="2016-11" db="EMBL/GenBank/DDBJ databases">
        <authorList>
            <person name="Jaros S."/>
            <person name="Januszkiewicz K."/>
            <person name="Wedrychowicz H."/>
        </authorList>
    </citation>
    <scope>NUCLEOTIDE SEQUENCE [LARGE SCALE GENOMIC DNA]</scope>
    <source>
        <strain evidence="18 19">DSM 3074</strain>
    </source>
</reference>
<dbReference type="InterPro" id="IPR014152">
    <property type="entry name" value="AddA"/>
</dbReference>
<dbReference type="Pfam" id="PF00580">
    <property type="entry name" value="UvrD-helicase"/>
    <property type="match status" value="1"/>
</dbReference>
<feature type="domain" description="UvrD-like helicase ATP-binding" evidence="16">
    <location>
        <begin position="1"/>
        <end position="489"/>
    </location>
</feature>
<dbReference type="InterPro" id="IPR014016">
    <property type="entry name" value="UvrD-like_ATP-bd"/>
</dbReference>
<dbReference type="GO" id="GO:0005524">
    <property type="term" value="F:ATP binding"/>
    <property type="evidence" value="ECO:0007669"/>
    <property type="project" value="UniProtKB-UniRule"/>
</dbReference>
<dbReference type="GO" id="GO:0043138">
    <property type="term" value="F:3'-5' DNA helicase activity"/>
    <property type="evidence" value="ECO:0007669"/>
    <property type="project" value="UniProtKB-UniRule"/>
</dbReference>
<keyword evidence="7 13" id="KW-0067">ATP-binding</keyword>
<dbReference type="Gene3D" id="3.90.320.10">
    <property type="match status" value="1"/>
</dbReference>
<keyword evidence="3 13" id="KW-0227">DNA damage</keyword>
<evidence type="ECO:0000313" key="18">
    <source>
        <dbReference type="EMBL" id="SHI72140.1"/>
    </source>
</evidence>
<evidence type="ECO:0000256" key="3">
    <source>
        <dbReference type="ARBA" id="ARBA00022763"/>
    </source>
</evidence>
<dbReference type="InterPro" id="IPR038726">
    <property type="entry name" value="PDDEXK_AddAB-type"/>
</dbReference>
<evidence type="ECO:0000256" key="12">
    <source>
        <dbReference type="ARBA" id="ARBA00048988"/>
    </source>
</evidence>
<evidence type="ECO:0000313" key="19">
    <source>
        <dbReference type="Proteomes" id="UP000191240"/>
    </source>
</evidence>
<dbReference type="CDD" id="cd18807">
    <property type="entry name" value="SF1_C_UvrD"/>
    <property type="match status" value="1"/>
</dbReference>
<dbReference type="PANTHER" id="PTHR11070:SF48">
    <property type="entry name" value="ATP-DEPENDENT HELICASE_NUCLEASE SUBUNIT A"/>
    <property type="match status" value="1"/>
</dbReference>
<sequence>MEWSQEQKLAINNDEKNILVSAAAGSGKTAVLVERVVSHLLRDPEKDNNAWDVDRLLVVTFTRAAAEEMKQRIKKRLQGAIAQELEQKNADRNMVRRLERQLILLSGASISTIDSFCQTVVKNNFNAIDIDPKFRIANENELVILQQDVLEDMFEAKYAEGDEALQRFADKYGTVRGDSALYDIVLKLYEKSQNQPFPDLWLSGLELDYPSKDGDFVSLKDTKWWPVIEDEISCRMVPAREYLDELKSIVVNFQEPKVRGKFEEDVSFFDEVITSVDGALQQGWHELYTAFFRMNDVPRIPTISKGVEPEVKASFKNVRDALKDLLKEMHELVQDDEDVLLEELRAAGEDVSSIVKLVKNFSQAYGSAKKQKNIVDFSDVEHFALAILNSPEAAPGELKPSDIALELRQRYQEIMVDEYQDTNEVQEFIVRFISGDGNANTFTVGDVKQSIYGFRSSEPALFLKKYKEYEKADNENGELITLGRNFRSRREILSAINYVFAQVMTPNPTEIEYDERAMLNEGDPYGYDSPNIGDIVENNVELALIDMTANSDGDEANDIDTAQIASENQDDVEDLVGFELEAQYIANRIREIKASGRMVFDKDYKENNGYRPVTWRDMVILLRATKDKADVLQEILQQNDIPVYANTSEGFFQTMEIQIMHSLLSVIDNAQQDIHLAAVLFSPIVGLSASDLAKLKASAKDGDMYTAMLAANTPESRLDTDIKEKINDFLNKLSIWRQLARQVGVPELIWQIFRDTGYYDYVGSLRGGILRQANLRMLVTRAQEFQNTDYQGLFRFLRFIKRMTDMETDLSMARTLGEGEDVVRVMTIHKSKGLEFPVVFIADMCKGFNKMDLSDDVLVHKELGMGIKYVDLEYMAKYETFSRQAVKAKWKRELQAEELRVLYVAMTRAREKLIMVGRCRNLEKQAAKWCQHIDTTDKVLPVHTLLSVNSYADWVARAVAHHPDGKPLVEYSGITKNRAAIPDAMGRESRWTVSVIGAEGIAGVNQLNEVDNSLIQTVKVGKPIELETDIGELAHNLSLDYDYRGTREVPAKLTVSELKRRFSEISFDDMQPGDNQQLTAQHGEYIFNRPRFIQEAEGKAGLKGNEYGTLMHSVMQHLDLSGNLDAKDVKNQLADMVANEVMTEEQAGYVNVKGVVSFFKTDIGQRVKNASELWRELPFSRMLNAGDYYDDVEGEFIFSQGVIDVLFKEADGRYVLLDYKTDSDTNPEAVKKRYGLQLQLYTAAAESILGIKVAERYLYMLHDSSVIAM</sequence>